<gene>
    <name evidence="1" type="ORF">ACH407_13400</name>
</gene>
<evidence type="ECO:0000313" key="1">
    <source>
        <dbReference type="EMBL" id="MFI1714554.1"/>
    </source>
</evidence>
<protein>
    <submittedName>
        <fullName evidence="1">Uncharacterized protein</fullName>
    </submittedName>
</protein>
<dbReference type="Proteomes" id="UP001611339">
    <property type="component" value="Unassembled WGS sequence"/>
</dbReference>
<dbReference type="RefSeq" id="WP_398709050.1">
    <property type="nucleotide sequence ID" value="NZ_JBIRUI010000005.1"/>
</dbReference>
<reference evidence="1 2" key="1">
    <citation type="submission" date="2024-10" db="EMBL/GenBank/DDBJ databases">
        <title>The Natural Products Discovery Center: Release of the First 8490 Sequenced Strains for Exploring Actinobacteria Biosynthetic Diversity.</title>
        <authorList>
            <person name="Kalkreuter E."/>
            <person name="Kautsar S.A."/>
            <person name="Yang D."/>
            <person name="Bader C.D."/>
            <person name="Teijaro C.N."/>
            <person name="Fluegel L."/>
            <person name="Davis C.M."/>
            <person name="Simpson J.R."/>
            <person name="Lauterbach L."/>
            <person name="Steele A.D."/>
            <person name="Gui C."/>
            <person name="Meng S."/>
            <person name="Li G."/>
            <person name="Viehrig K."/>
            <person name="Ye F."/>
            <person name="Su P."/>
            <person name="Kiefer A.F."/>
            <person name="Nichols A."/>
            <person name="Cepeda A.J."/>
            <person name="Yan W."/>
            <person name="Fan B."/>
            <person name="Jiang Y."/>
            <person name="Adhikari A."/>
            <person name="Zheng C.-J."/>
            <person name="Schuster L."/>
            <person name="Cowan T.M."/>
            <person name="Smanski M.J."/>
            <person name="Chevrette M.G."/>
            <person name="De Carvalho L.P.S."/>
            <person name="Shen B."/>
        </authorList>
    </citation>
    <scope>NUCLEOTIDE SEQUENCE [LARGE SCALE GENOMIC DNA]</scope>
    <source>
        <strain evidence="1 2">NPDC020602</strain>
    </source>
</reference>
<organism evidence="1 2">
    <name type="scientific">Streptomyces litmocidini</name>
    <dbReference type="NCBI Taxonomy" id="67318"/>
    <lineage>
        <taxon>Bacteria</taxon>
        <taxon>Bacillati</taxon>
        <taxon>Actinomycetota</taxon>
        <taxon>Actinomycetes</taxon>
        <taxon>Kitasatosporales</taxon>
        <taxon>Streptomycetaceae</taxon>
        <taxon>Streptomyces</taxon>
    </lineage>
</organism>
<comment type="caution">
    <text evidence="1">The sequence shown here is derived from an EMBL/GenBank/DDBJ whole genome shotgun (WGS) entry which is preliminary data.</text>
</comment>
<dbReference type="EMBL" id="JBIRUI010000005">
    <property type="protein sequence ID" value="MFI1714554.1"/>
    <property type="molecule type" value="Genomic_DNA"/>
</dbReference>
<sequence>MLRAEECTAATAFPDTCRRYGSERDRALTAGDAVPCTVARPRGLAASHPSRRRIRTKVRVVGFEFQGRWQYVATCPCGRQYARRDADRAFLVTIAVAGGGLKKGAR</sequence>
<keyword evidence="2" id="KW-1185">Reference proteome</keyword>
<accession>A0ABW7U6V5</accession>
<evidence type="ECO:0000313" key="2">
    <source>
        <dbReference type="Proteomes" id="UP001611339"/>
    </source>
</evidence>
<proteinExistence type="predicted"/>
<name>A0ABW7U6V5_9ACTN</name>